<evidence type="ECO:0000313" key="2">
    <source>
        <dbReference type="EMBL" id="KAK9758963.1"/>
    </source>
</evidence>
<proteinExistence type="predicted"/>
<dbReference type="GO" id="GO:0003676">
    <property type="term" value="F:nucleic acid binding"/>
    <property type="evidence" value="ECO:0007669"/>
    <property type="project" value="InterPro"/>
</dbReference>
<feature type="compositionally biased region" description="Polar residues" evidence="1">
    <location>
        <begin position="315"/>
        <end position="331"/>
    </location>
</feature>
<protein>
    <submittedName>
        <fullName evidence="2">Uncharacterized protein</fullName>
    </submittedName>
</protein>
<feature type="compositionally biased region" description="Basic residues" evidence="1">
    <location>
        <begin position="335"/>
        <end position="348"/>
    </location>
</feature>
<dbReference type="Proteomes" id="UP001458880">
    <property type="component" value="Unassembled WGS sequence"/>
</dbReference>
<evidence type="ECO:0000313" key="3">
    <source>
        <dbReference type="Proteomes" id="UP001458880"/>
    </source>
</evidence>
<feature type="region of interest" description="Disordered" evidence="1">
    <location>
        <begin position="305"/>
        <end position="348"/>
    </location>
</feature>
<sequence>MQQLAKEEAELYPTGSSIVLRDFYVDDLLTGANTINEAKTIINELTELLPKGGFAHRKWSSNCKELLNPISDSSIDSVCLNLFKDNIKTLGLLWNAEPDILQYHLNSSNRSEHRSSNILIELVQQEAFANELDRLRKKQSLPHRSKLLCLNPFTDSDDIIRVGAKPKAEDYIMGNLPRARIEPARPFLHTGVDYCGPFHIREGTIRNTRITKVYAAIFICFATKATHIEITNSLSSEAFIGTLKRFIAQVEAVLNSRPLIPMSEDPNDPTFLTPGHFLIGESLTDLIEPNLTALKNELEENADKDIHYSAKDSESSQGKLMNDDNANSTNDVKIHKQGTARRNQRNER</sequence>
<name>A0AAW1NBN4_POPJA</name>
<dbReference type="InterPro" id="IPR036397">
    <property type="entry name" value="RNaseH_sf"/>
</dbReference>
<keyword evidence="3" id="KW-1185">Reference proteome</keyword>
<dbReference type="AlphaFoldDB" id="A0AAW1NBN4"/>
<gene>
    <name evidence="2" type="ORF">QE152_g252</name>
</gene>
<evidence type="ECO:0000256" key="1">
    <source>
        <dbReference type="SAM" id="MobiDB-lite"/>
    </source>
</evidence>
<dbReference type="PANTHER" id="PTHR47331">
    <property type="entry name" value="PHD-TYPE DOMAIN-CONTAINING PROTEIN"/>
    <property type="match status" value="1"/>
</dbReference>
<accession>A0AAW1NBN4</accession>
<dbReference type="PANTHER" id="PTHR47331:SF1">
    <property type="entry name" value="GAG-LIKE PROTEIN"/>
    <property type="match status" value="1"/>
</dbReference>
<dbReference type="EMBL" id="JASPKY010000002">
    <property type="protein sequence ID" value="KAK9758963.1"/>
    <property type="molecule type" value="Genomic_DNA"/>
</dbReference>
<reference evidence="2 3" key="1">
    <citation type="journal article" date="2024" name="BMC Genomics">
        <title>De novo assembly and annotation of Popillia japonica's genome with initial clues to its potential as an invasive pest.</title>
        <authorList>
            <person name="Cucini C."/>
            <person name="Boschi S."/>
            <person name="Funari R."/>
            <person name="Cardaioli E."/>
            <person name="Iannotti N."/>
            <person name="Marturano G."/>
            <person name="Paoli F."/>
            <person name="Bruttini M."/>
            <person name="Carapelli A."/>
            <person name="Frati F."/>
            <person name="Nardi F."/>
        </authorList>
    </citation>
    <scope>NUCLEOTIDE SEQUENCE [LARGE SCALE GENOMIC DNA]</scope>
    <source>
        <strain evidence="2">DMR45628</strain>
    </source>
</reference>
<feature type="compositionally biased region" description="Basic and acidic residues" evidence="1">
    <location>
        <begin position="305"/>
        <end position="314"/>
    </location>
</feature>
<dbReference type="Gene3D" id="3.30.420.10">
    <property type="entry name" value="Ribonuclease H-like superfamily/Ribonuclease H"/>
    <property type="match status" value="1"/>
</dbReference>
<organism evidence="2 3">
    <name type="scientific">Popillia japonica</name>
    <name type="common">Japanese beetle</name>
    <dbReference type="NCBI Taxonomy" id="7064"/>
    <lineage>
        <taxon>Eukaryota</taxon>
        <taxon>Metazoa</taxon>
        <taxon>Ecdysozoa</taxon>
        <taxon>Arthropoda</taxon>
        <taxon>Hexapoda</taxon>
        <taxon>Insecta</taxon>
        <taxon>Pterygota</taxon>
        <taxon>Neoptera</taxon>
        <taxon>Endopterygota</taxon>
        <taxon>Coleoptera</taxon>
        <taxon>Polyphaga</taxon>
        <taxon>Scarabaeiformia</taxon>
        <taxon>Scarabaeidae</taxon>
        <taxon>Rutelinae</taxon>
        <taxon>Popillia</taxon>
    </lineage>
</organism>
<comment type="caution">
    <text evidence="2">The sequence shown here is derived from an EMBL/GenBank/DDBJ whole genome shotgun (WGS) entry which is preliminary data.</text>
</comment>